<dbReference type="AlphaFoldDB" id="A0A9P6EYQ4"/>
<evidence type="ECO:0000256" key="1">
    <source>
        <dbReference type="ARBA" id="ARBA00022801"/>
    </source>
</evidence>
<sequence length="287" mass="31408">MQKAKIAVAQFCGGPSVSKNLAKCTHLMRLASAQDIKLIFFPEASDFIGNPPEEALTLASPISAKEGEGEVERIGEGEFLKGLCQQARELGIGCSVGVHEQSPFKGRLYNTHVLISPHGTITQTYRKIHLFDVDIANGPRLMESNSTVAGDRLVPPVSTPVGKIGLSICYDLRFPELALALRKKGAEILTYPSAFTVKTGEAHWEVLLRSRAIETQCYVVAAAQVGQHSEKRTSYGHAMIVDPWGNVCAKLDRVEEGIAVAEVDLSTLERIRTEMPVLNHRRDDIFS</sequence>
<dbReference type="PROSITE" id="PS50263">
    <property type="entry name" value="CN_HYDROLASE"/>
    <property type="match status" value="1"/>
</dbReference>
<dbReference type="Proteomes" id="UP000723463">
    <property type="component" value="Unassembled WGS sequence"/>
</dbReference>
<dbReference type="GO" id="GO:0016811">
    <property type="term" value="F:hydrolase activity, acting on carbon-nitrogen (but not peptide) bonds, in linear amides"/>
    <property type="evidence" value="ECO:0007669"/>
    <property type="project" value="InterPro"/>
</dbReference>
<organism evidence="3 4">
    <name type="scientific">Mortierella hygrophila</name>
    <dbReference type="NCBI Taxonomy" id="979708"/>
    <lineage>
        <taxon>Eukaryota</taxon>
        <taxon>Fungi</taxon>
        <taxon>Fungi incertae sedis</taxon>
        <taxon>Mucoromycota</taxon>
        <taxon>Mortierellomycotina</taxon>
        <taxon>Mortierellomycetes</taxon>
        <taxon>Mortierellales</taxon>
        <taxon>Mortierellaceae</taxon>
        <taxon>Mortierella</taxon>
    </lineage>
</organism>
<dbReference type="Gene3D" id="3.60.110.10">
    <property type="entry name" value="Carbon-nitrogen hydrolase"/>
    <property type="match status" value="1"/>
</dbReference>
<accession>A0A9P6EYQ4</accession>
<evidence type="ECO:0000313" key="3">
    <source>
        <dbReference type="EMBL" id="KAF9538121.1"/>
    </source>
</evidence>
<keyword evidence="1" id="KW-0378">Hydrolase</keyword>
<evidence type="ECO:0000259" key="2">
    <source>
        <dbReference type="PROSITE" id="PS50263"/>
    </source>
</evidence>
<dbReference type="PROSITE" id="PS01227">
    <property type="entry name" value="UPF0012"/>
    <property type="match status" value="1"/>
</dbReference>
<name>A0A9P6EYQ4_9FUNG</name>
<dbReference type="InterPro" id="IPR045254">
    <property type="entry name" value="Nit1/2_C-N_Hydrolase"/>
</dbReference>
<reference evidence="3" key="1">
    <citation type="journal article" date="2020" name="Fungal Divers.">
        <title>Resolving the Mortierellaceae phylogeny through synthesis of multi-gene phylogenetics and phylogenomics.</title>
        <authorList>
            <person name="Vandepol N."/>
            <person name="Liber J."/>
            <person name="Desiro A."/>
            <person name="Na H."/>
            <person name="Kennedy M."/>
            <person name="Barry K."/>
            <person name="Grigoriev I.V."/>
            <person name="Miller A.N."/>
            <person name="O'Donnell K."/>
            <person name="Stajich J.E."/>
            <person name="Bonito G."/>
        </authorList>
    </citation>
    <scope>NUCLEOTIDE SEQUENCE</scope>
    <source>
        <strain evidence="3">NRRL 2591</strain>
    </source>
</reference>
<proteinExistence type="predicted"/>
<evidence type="ECO:0000313" key="4">
    <source>
        <dbReference type="Proteomes" id="UP000723463"/>
    </source>
</evidence>
<dbReference type="PANTHER" id="PTHR23088">
    <property type="entry name" value="NITRILASE-RELATED"/>
    <property type="match status" value="1"/>
</dbReference>
<protein>
    <submittedName>
        <fullName evidence="3">Nitrilase</fullName>
    </submittedName>
</protein>
<dbReference type="PANTHER" id="PTHR23088:SF27">
    <property type="entry name" value="DEAMINATED GLUTATHIONE AMIDASE"/>
    <property type="match status" value="1"/>
</dbReference>
<dbReference type="Pfam" id="PF00795">
    <property type="entry name" value="CN_hydrolase"/>
    <property type="match status" value="1"/>
</dbReference>
<feature type="domain" description="CN hydrolase" evidence="2">
    <location>
        <begin position="4"/>
        <end position="265"/>
    </location>
</feature>
<dbReference type="SUPFAM" id="SSF56317">
    <property type="entry name" value="Carbon-nitrogen hydrolase"/>
    <property type="match status" value="1"/>
</dbReference>
<dbReference type="InterPro" id="IPR001110">
    <property type="entry name" value="UPF0012_CS"/>
</dbReference>
<keyword evidence="4" id="KW-1185">Reference proteome</keyword>
<dbReference type="EMBL" id="JAAAXW010000332">
    <property type="protein sequence ID" value="KAF9538121.1"/>
    <property type="molecule type" value="Genomic_DNA"/>
</dbReference>
<gene>
    <name evidence="3" type="primary">NIT1</name>
    <name evidence="3" type="ORF">EC957_007217</name>
</gene>
<comment type="caution">
    <text evidence="3">The sequence shown here is derived from an EMBL/GenBank/DDBJ whole genome shotgun (WGS) entry which is preliminary data.</text>
</comment>
<dbReference type="InterPro" id="IPR003010">
    <property type="entry name" value="C-N_Hydrolase"/>
</dbReference>
<dbReference type="InterPro" id="IPR036526">
    <property type="entry name" value="C-N_Hydrolase_sf"/>
</dbReference>
<dbReference type="CDD" id="cd07572">
    <property type="entry name" value="nit"/>
    <property type="match status" value="1"/>
</dbReference>